<dbReference type="GO" id="GO:0005737">
    <property type="term" value="C:cytoplasm"/>
    <property type="evidence" value="ECO:0007669"/>
    <property type="project" value="TreeGrafter"/>
</dbReference>
<dbReference type="SUPFAM" id="SSF52540">
    <property type="entry name" value="P-loop containing nucleoside triphosphate hydrolases"/>
    <property type="match status" value="1"/>
</dbReference>
<evidence type="ECO:0000313" key="5">
    <source>
        <dbReference type="Proteomes" id="UP000178946"/>
    </source>
</evidence>
<dbReference type="Pfam" id="PF07724">
    <property type="entry name" value="AAA_2"/>
    <property type="match status" value="1"/>
</dbReference>
<dbReference type="InterPro" id="IPR019489">
    <property type="entry name" value="Clp_ATPase_C"/>
</dbReference>
<dbReference type="Gene3D" id="1.10.8.60">
    <property type="match status" value="1"/>
</dbReference>
<dbReference type="AlphaFoldDB" id="A0A1F8DQC2"/>
<keyword evidence="2" id="KW-0067">ATP-binding</keyword>
<accession>A0A1F8DQC2</accession>
<dbReference type="GO" id="GO:0016887">
    <property type="term" value="F:ATP hydrolysis activity"/>
    <property type="evidence" value="ECO:0007669"/>
    <property type="project" value="InterPro"/>
</dbReference>
<evidence type="ECO:0000313" key="4">
    <source>
        <dbReference type="EMBL" id="OGM90820.1"/>
    </source>
</evidence>
<comment type="caution">
    <text evidence="4">The sequence shown here is derived from an EMBL/GenBank/DDBJ whole genome shotgun (WGS) entry which is preliminary data.</text>
</comment>
<dbReference type="PANTHER" id="PTHR11638">
    <property type="entry name" value="ATP-DEPENDENT CLP PROTEASE"/>
    <property type="match status" value="1"/>
</dbReference>
<dbReference type="InterPro" id="IPR003959">
    <property type="entry name" value="ATPase_AAA_core"/>
</dbReference>
<proteinExistence type="predicted"/>
<dbReference type="Proteomes" id="UP000178946">
    <property type="component" value="Unassembled WGS sequence"/>
</dbReference>
<protein>
    <recommendedName>
        <fullName evidence="3">Clp ATPase C-terminal domain-containing protein</fullName>
    </recommendedName>
</protein>
<organism evidence="4 5">
    <name type="scientific">Candidatus Wolfebacteria bacterium RIFCSPLOWO2_01_FULL_45_19</name>
    <dbReference type="NCBI Taxonomy" id="1802557"/>
    <lineage>
        <taxon>Bacteria</taxon>
        <taxon>Candidatus Wolfeibacteriota</taxon>
    </lineage>
</organism>
<dbReference type="Gene3D" id="3.40.50.300">
    <property type="entry name" value="P-loop containing nucleotide triphosphate hydrolases"/>
    <property type="match status" value="1"/>
</dbReference>
<sequence>MDASEFLKIPKVLPICVIPLESHDDTAECLVLFPSDSYINLGFRIEDSDAQLIRENEYVIFAWKRPNGRFFDVGLLGSVASVKLIDEKSYAMSFRGKARVRFDVVNLKKLATWLPVLDLPIYSEFLDNPKVNELLLELKKNFFTYMDSIFSRLGGPSAEERFLDHAFVREAKKLTTELTVDDPKLFGRAADAIMNFVNLVDRVYLPSILILRESRPLYRLHLVTSLLSAFNTGSVLNANAHVDEKAEEVSIDALVNVVLYEDTTSSMRDFLSGRVIGQGRPIRTVARAFNLAKANYLPADRPLLTLFCAGPTSVGKTELSLALSDFIWKKEKEAVARAKEKRIRPHISEKEIAAPSLVKVNCGMFAGSLSHGVSNLIGAPVGYVGSKGHSGHREPILSLKNFPPNRITVLLLDEIEKAFIDSRDNGTELMGILIEILDKAEFVNNDGDKIDFRRTVVVFTSNLGSKDIINEAKGGGIGFTASAKKEWLTDDEVESINERIYQITKKAYEKLFPPEFRNRIHRFVAFHFLNQACYREIINKEFRLVQDWGKKHGVEIELSEEAVQWILKEINSEEGVRKLRDFITVKIMEPIAEDYNLKKLKSVKRIVVGAGNGNFSIENQKVRKQMGFI</sequence>
<dbReference type="SMART" id="SM01086">
    <property type="entry name" value="ClpB_D2-small"/>
    <property type="match status" value="1"/>
</dbReference>
<dbReference type="EMBL" id="MGIR01000007">
    <property type="protein sequence ID" value="OGM90820.1"/>
    <property type="molecule type" value="Genomic_DNA"/>
</dbReference>
<dbReference type="InterPro" id="IPR027417">
    <property type="entry name" value="P-loop_NTPase"/>
</dbReference>
<evidence type="ECO:0000259" key="3">
    <source>
        <dbReference type="SMART" id="SM01086"/>
    </source>
</evidence>
<dbReference type="GO" id="GO:0034605">
    <property type="term" value="P:cellular response to heat"/>
    <property type="evidence" value="ECO:0007669"/>
    <property type="project" value="TreeGrafter"/>
</dbReference>
<evidence type="ECO:0000256" key="1">
    <source>
        <dbReference type="ARBA" id="ARBA00022741"/>
    </source>
</evidence>
<dbReference type="PANTHER" id="PTHR11638:SF18">
    <property type="entry name" value="HEAT SHOCK PROTEIN 104"/>
    <property type="match status" value="1"/>
</dbReference>
<reference evidence="4 5" key="1">
    <citation type="journal article" date="2016" name="Nat. Commun.">
        <title>Thousands of microbial genomes shed light on interconnected biogeochemical processes in an aquifer system.</title>
        <authorList>
            <person name="Anantharaman K."/>
            <person name="Brown C.T."/>
            <person name="Hug L.A."/>
            <person name="Sharon I."/>
            <person name="Castelle C.J."/>
            <person name="Probst A.J."/>
            <person name="Thomas B.C."/>
            <person name="Singh A."/>
            <person name="Wilkins M.J."/>
            <person name="Karaoz U."/>
            <person name="Brodie E.L."/>
            <person name="Williams K.H."/>
            <person name="Hubbard S.S."/>
            <person name="Banfield J.F."/>
        </authorList>
    </citation>
    <scope>NUCLEOTIDE SEQUENCE [LARGE SCALE GENOMIC DNA]</scope>
</reference>
<gene>
    <name evidence="4" type="ORF">A3A20_01025</name>
</gene>
<evidence type="ECO:0000256" key="2">
    <source>
        <dbReference type="ARBA" id="ARBA00022840"/>
    </source>
</evidence>
<feature type="domain" description="Clp ATPase C-terminal" evidence="3">
    <location>
        <begin position="529"/>
        <end position="617"/>
    </location>
</feature>
<dbReference type="STRING" id="1802557.A3A20_01025"/>
<keyword evidence="1" id="KW-0547">Nucleotide-binding</keyword>
<dbReference type="InterPro" id="IPR050130">
    <property type="entry name" value="ClpA_ClpB"/>
</dbReference>
<dbReference type="GO" id="GO:0005524">
    <property type="term" value="F:ATP binding"/>
    <property type="evidence" value="ECO:0007669"/>
    <property type="project" value="UniProtKB-KW"/>
</dbReference>
<dbReference type="Pfam" id="PF10431">
    <property type="entry name" value="ClpB_D2-small"/>
    <property type="match status" value="1"/>
</dbReference>
<name>A0A1F8DQC2_9BACT</name>